<keyword evidence="2" id="KW-1185">Reference proteome</keyword>
<evidence type="ECO:0000313" key="2">
    <source>
        <dbReference type="Proteomes" id="UP000515960"/>
    </source>
</evidence>
<protein>
    <submittedName>
        <fullName evidence="1">Uncharacterized protein</fullName>
    </submittedName>
</protein>
<proteinExistence type="predicted"/>
<organism evidence="1 2">
    <name type="scientific">Oscillibacter hominis</name>
    <dbReference type="NCBI Taxonomy" id="2763056"/>
    <lineage>
        <taxon>Bacteria</taxon>
        <taxon>Bacillati</taxon>
        <taxon>Bacillota</taxon>
        <taxon>Clostridia</taxon>
        <taxon>Eubacteriales</taxon>
        <taxon>Oscillospiraceae</taxon>
        <taxon>Oscillibacter</taxon>
    </lineage>
</organism>
<dbReference type="RefSeq" id="WP_187334060.1">
    <property type="nucleotide sequence ID" value="NZ_CP060490.1"/>
</dbReference>
<dbReference type="KEGG" id="ohi:H8790_06430"/>
<reference evidence="1 2" key="1">
    <citation type="submission" date="2020-08" db="EMBL/GenBank/DDBJ databases">
        <authorList>
            <person name="Liu C."/>
            <person name="Sun Q."/>
        </authorList>
    </citation>
    <scope>NUCLEOTIDE SEQUENCE [LARGE SCALE GENOMIC DNA]</scope>
    <source>
        <strain evidence="1 2">NSJ-62</strain>
    </source>
</reference>
<dbReference type="EMBL" id="CP060490">
    <property type="protein sequence ID" value="QNL45632.1"/>
    <property type="molecule type" value="Genomic_DNA"/>
</dbReference>
<dbReference type="AlphaFoldDB" id="A0A7G9B7V1"/>
<dbReference type="InterPro" id="IPR017016">
    <property type="entry name" value="UCP033595"/>
</dbReference>
<name>A0A7G9B7V1_9FIRM</name>
<evidence type="ECO:0000313" key="1">
    <source>
        <dbReference type="EMBL" id="QNL45632.1"/>
    </source>
</evidence>
<dbReference type="Pfam" id="PF20124">
    <property type="entry name" value="DUF6514"/>
    <property type="match status" value="1"/>
</dbReference>
<sequence>MRDQLIGCIPLDGMQLDYYLLVEETERETEHYGVKIEWEGGDCAAIAGITASQSRIEELLCLLQAGTVTPATLWDVVEDWL</sequence>
<gene>
    <name evidence="1" type="ORF">H8790_06430</name>
</gene>
<accession>A0A7G9B7V1</accession>
<dbReference type="Proteomes" id="UP000515960">
    <property type="component" value="Chromosome"/>
</dbReference>